<organism evidence="1 2">
    <name type="scientific">Endocarpon pusillum</name>
    <dbReference type="NCBI Taxonomy" id="364733"/>
    <lineage>
        <taxon>Eukaryota</taxon>
        <taxon>Fungi</taxon>
        <taxon>Dikarya</taxon>
        <taxon>Ascomycota</taxon>
        <taxon>Pezizomycotina</taxon>
        <taxon>Eurotiomycetes</taxon>
        <taxon>Chaetothyriomycetidae</taxon>
        <taxon>Verrucariales</taxon>
        <taxon>Verrucariaceae</taxon>
        <taxon>Endocarpon</taxon>
    </lineage>
</organism>
<keyword evidence="2" id="KW-1185">Reference proteome</keyword>
<evidence type="ECO:0000313" key="1">
    <source>
        <dbReference type="EMBL" id="KAF7502364.1"/>
    </source>
</evidence>
<comment type="caution">
    <text evidence="1">The sequence shown here is derived from an EMBL/GenBank/DDBJ whole genome shotgun (WGS) entry which is preliminary data.</text>
</comment>
<dbReference type="AlphaFoldDB" id="A0A8H7A6P5"/>
<proteinExistence type="predicted"/>
<sequence>MRTSAESCSICKLLLQAFQQYCDGGQENINIEETSSALRVTASGQRLLRFCAESKDAPRRPRRTPIGRPVLPDSDNRARFALLRKWLHRCDKSHNCNKRKDESMTALPTRVLYVGDRYPPDYVRWSIPQKKAV</sequence>
<name>A0A8H7A6P5_9EURO</name>
<dbReference type="OrthoDB" id="5495101at2759"/>
<reference evidence="1" key="1">
    <citation type="submission" date="2020-02" db="EMBL/GenBank/DDBJ databases">
        <authorList>
            <person name="Palmer J.M."/>
        </authorList>
    </citation>
    <scope>NUCLEOTIDE SEQUENCE</scope>
    <source>
        <strain evidence="1">EPUS1.4</strain>
        <tissue evidence="1">Thallus</tissue>
    </source>
</reference>
<accession>A0A8H7A6P5</accession>
<protein>
    <submittedName>
        <fullName evidence="1">Uncharacterized protein</fullName>
    </submittedName>
</protein>
<dbReference type="EMBL" id="JAACFV010000263">
    <property type="protein sequence ID" value="KAF7502364.1"/>
    <property type="molecule type" value="Genomic_DNA"/>
</dbReference>
<gene>
    <name evidence="1" type="ORF">GJ744_005985</name>
</gene>
<dbReference type="Proteomes" id="UP000606974">
    <property type="component" value="Unassembled WGS sequence"/>
</dbReference>
<evidence type="ECO:0000313" key="2">
    <source>
        <dbReference type="Proteomes" id="UP000606974"/>
    </source>
</evidence>